<evidence type="ECO:0000256" key="2">
    <source>
        <dbReference type="ARBA" id="ARBA00005658"/>
    </source>
</evidence>
<proteinExistence type="inferred from homology"/>
<evidence type="ECO:0000256" key="5">
    <source>
        <dbReference type="ARBA" id="ARBA00022692"/>
    </source>
</evidence>
<feature type="transmembrane region" description="Helical" evidence="8">
    <location>
        <begin position="37"/>
        <end position="56"/>
    </location>
</feature>
<dbReference type="InterPro" id="IPR000060">
    <property type="entry name" value="BCCT_transptr"/>
</dbReference>
<comment type="caution">
    <text evidence="9">The sequence shown here is derived from an EMBL/GenBank/DDBJ whole genome shotgun (WGS) entry which is preliminary data.</text>
</comment>
<dbReference type="Proteomes" id="UP001597252">
    <property type="component" value="Unassembled WGS sequence"/>
</dbReference>
<keyword evidence="3" id="KW-0813">Transport</keyword>
<accession>A0ABW4E8A1</accession>
<evidence type="ECO:0000256" key="4">
    <source>
        <dbReference type="ARBA" id="ARBA00022475"/>
    </source>
</evidence>
<keyword evidence="10" id="KW-1185">Reference proteome</keyword>
<evidence type="ECO:0000256" key="7">
    <source>
        <dbReference type="ARBA" id="ARBA00023136"/>
    </source>
</evidence>
<evidence type="ECO:0000313" key="10">
    <source>
        <dbReference type="Proteomes" id="UP001597252"/>
    </source>
</evidence>
<evidence type="ECO:0000256" key="1">
    <source>
        <dbReference type="ARBA" id="ARBA00004651"/>
    </source>
</evidence>
<name>A0ABW4E8A1_9LACO</name>
<keyword evidence="7 8" id="KW-0472">Membrane</keyword>
<feature type="transmembrane region" description="Helical" evidence="8">
    <location>
        <begin position="394"/>
        <end position="419"/>
    </location>
</feature>
<dbReference type="EMBL" id="JBHTON010000035">
    <property type="protein sequence ID" value="MFD1485592.1"/>
    <property type="molecule type" value="Genomic_DNA"/>
</dbReference>
<sequence>MPTVALFVIVSMGLLLGGTQLKTLLSAMMAGITTRFSWLYLGIYIINFVFFLYIAFSHFGRIKLGDADDKPAYSNFQWGSMVFATAIDASILMLSMVDPLRYVQHPLFGAKAMSAQNYQNAHMLGQFDWGPMAWMMFASAAVIIGYMMFNKHVHVLALSDAMPMLQGPSRTKRSLRLVVNFLVVFGIMGGIGSSVGMEIPVLAKIIAQLTGVSDTIWLKLAMFIVLLVLFALTMVQGLKGGIDRLSSAHIWTAIGFLAIVLFVGPTGELIRSEIHSLGLLVTHFAAMSTGLTTAMGHGADPVKSETVFYWGWWLTYMPFMGLFIARISKGRTIRQVIFGMLGFGALGCMSFYAILGGYSLSLQQSGAVDLIHTLNTQGQAAAIAQVLATLPFKYIMLVVYGVSCFIFLATTVSSSAYIVSAFTSSHLRPTQQPSVVNRMVWMGIFMLFAFGIVFVGGFQTVQAICSVAGFPLIFVSALLIISTWQVLVKDRSVVEKPAPVVAKRKRQVPTVLPVVHDSLHD</sequence>
<dbReference type="PANTHER" id="PTHR30047">
    <property type="entry name" value="HIGH-AFFINITY CHOLINE TRANSPORT PROTEIN-RELATED"/>
    <property type="match status" value="1"/>
</dbReference>
<feature type="transmembrane region" description="Helical" evidence="8">
    <location>
        <begin position="467"/>
        <end position="487"/>
    </location>
</feature>
<gene>
    <name evidence="9" type="ORF">ACFQ5J_10160</name>
</gene>
<evidence type="ECO:0000256" key="6">
    <source>
        <dbReference type="ARBA" id="ARBA00022989"/>
    </source>
</evidence>
<dbReference type="Pfam" id="PF02028">
    <property type="entry name" value="BCCT"/>
    <property type="match status" value="1"/>
</dbReference>
<feature type="transmembrane region" description="Helical" evidence="8">
    <location>
        <begin position="177"/>
        <end position="196"/>
    </location>
</feature>
<feature type="transmembrane region" description="Helical" evidence="8">
    <location>
        <begin position="76"/>
        <end position="97"/>
    </location>
</feature>
<keyword evidence="5 8" id="KW-0812">Transmembrane</keyword>
<evidence type="ECO:0000313" key="9">
    <source>
        <dbReference type="EMBL" id="MFD1485592.1"/>
    </source>
</evidence>
<feature type="transmembrane region" description="Helical" evidence="8">
    <location>
        <begin position="250"/>
        <end position="270"/>
    </location>
</feature>
<feature type="transmembrane region" description="Helical" evidence="8">
    <location>
        <begin position="216"/>
        <end position="238"/>
    </location>
</feature>
<evidence type="ECO:0000256" key="8">
    <source>
        <dbReference type="SAM" id="Phobius"/>
    </source>
</evidence>
<feature type="transmembrane region" description="Helical" evidence="8">
    <location>
        <begin position="307"/>
        <end position="324"/>
    </location>
</feature>
<dbReference type="RefSeq" id="WP_125752634.1">
    <property type="nucleotide sequence ID" value="NZ_JBHTON010000035.1"/>
</dbReference>
<feature type="transmembrane region" description="Helical" evidence="8">
    <location>
        <begin position="336"/>
        <end position="355"/>
    </location>
</feature>
<organism evidence="9 10">
    <name type="scientific">Lacticaseibacillus baoqingensis</name>
    <dbReference type="NCBI Taxonomy" id="2486013"/>
    <lineage>
        <taxon>Bacteria</taxon>
        <taxon>Bacillati</taxon>
        <taxon>Bacillota</taxon>
        <taxon>Bacilli</taxon>
        <taxon>Lactobacillales</taxon>
        <taxon>Lactobacillaceae</taxon>
        <taxon>Lacticaseibacillus</taxon>
    </lineage>
</organism>
<keyword evidence="4" id="KW-1003">Cell membrane</keyword>
<feature type="transmembrane region" description="Helical" evidence="8">
    <location>
        <begin position="440"/>
        <end position="461"/>
    </location>
</feature>
<dbReference type="PANTHER" id="PTHR30047:SF7">
    <property type="entry name" value="HIGH-AFFINITY CHOLINE TRANSPORT PROTEIN"/>
    <property type="match status" value="1"/>
</dbReference>
<comment type="subcellular location">
    <subcellularLocation>
        <location evidence="1">Cell membrane</location>
        <topology evidence="1">Multi-pass membrane protein</topology>
    </subcellularLocation>
</comment>
<protein>
    <submittedName>
        <fullName evidence="9">BCCT family transporter</fullName>
    </submittedName>
</protein>
<comment type="similarity">
    <text evidence="2">Belongs to the BCCT transporter (TC 2.A.15) family.</text>
</comment>
<evidence type="ECO:0000256" key="3">
    <source>
        <dbReference type="ARBA" id="ARBA00022448"/>
    </source>
</evidence>
<keyword evidence="6 8" id="KW-1133">Transmembrane helix</keyword>
<reference evidence="10" key="1">
    <citation type="journal article" date="2019" name="Int. J. Syst. Evol. Microbiol.">
        <title>The Global Catalogue of Microorganisms (GCM) 10K type strain sequencing project: providing services to taxonomists for standard genome sequencing and annotation.</title>
        <authorList>
            <consortium name="The Broad Institute Genomics Platform"/>
            <consortium name="The Broad Institute Genome Sequencing Center for Infectious Disease"/>
            <person name="Wu L."/>
            <person name="Ma J."/>
        </authorList>
    </citation>
    <scope>NUCLEOTIDE SEQUENCE [LARGE SCALE GENOMIC DNA]</scope>
    <source>
        <strain evidence="10">CCM 8903</strain>
    </source>
</reference>
<feature type="transmembrane region" description="Helical" evidence="8">
    <location>
        <begin position="132"/>
        <end position="149"/>
    </location>
</feature>